<evidence type="ECO:0000256" key="2">
    <source>
        <dbReference type="SAM" id="Phobius"/>
    </source>
</evidence>
<name>M3AGC5_PSEFD</name>
<sequence length="317" mass="34859">MEADSVRAVLCLSVAANGVTGPVVMLGLCNVRQESERISLGQSDRVSIYQRIKIPSNQGSSSGPQCRCLSVRNAPLRILPLLFLLVAGSNLTRELCQLLVQSAFNIFFYLIYFMCIITTSTHTHSLSLSLSLSASVPLPLVTTVDFSAYAFANPLLPSHQIIIEPRARRKATEHSQNDGQCDGDGDGYEGLNDILLPGLWKTMVSSTWKRKKYEQKHERHLHPTRDHGRTNDDRSGGRALLPTPCLLPMITRIRHRPSARTDHARQLFNTDHGRGPFIALGLDTLGVVSLGLTSSLGVKGIDAEPGQYNECESRESS</sequence>
<organism evidence="3 4">
    <name type="scientific">Pseudocercospora fijiensis (strain CIRAD86)</name>
    <name type="common">Black leaf streak disease fungus</name>
    <name type="synonym">Mycosphaerella fijiensis</name>
    <dbReference type="NCBI Taxonomy" id="383855"/>
    <lineage>
        <taxon>Eukaryota</taxon>
        <taxon>Fungi</taxon>
        <taxon>Dikarya</taxon>
        <taxon>Ascomycota</taxon>
        <taxon>Pezizomycotina</taxon>
        <taxon>Dothideomycetes</taxon>
        <taxon>Dothideomycetidae</taxon>
        <taxon>Mycosphaerellales</taxon>
        <taxon>Mycosphaerellaceae</taxon>
        <taxon>Pseudocercospora</taxon>
    </lineage>
</organism>
<evidence type="ECO:0000313" key="4">
    <source>
        <dbReference type="Proteomes" id="UP000016932"/>
    </source>
</evidence>
<dbReference type="AlphaFoldDB" id="M3AGC5"/>
<feature type="compositionally biased region" description="Basic and acidic residues" evidence="1">
    <location>
        <begin position="215"/>
        <end position="236"/>
    </location>
</feature>
<protein>
    <submittedName>
        <fullName evidence="3">Uncharacterized protein</fullName>
    </submittedName>
</protein>
<dbReference type="GeneID" id="19333313"/>
<evidence type="ECO:0000313" key="3">
    <source>
        <dbReference type="EMBL" id="EME83636.1"/>
    </source>
</evidence>
<keyword evidence="2" id="KW-1133">Transmembrane helix</keyword>
<dbReference type="RefSeq" id="XP_007926805.1">
    <property type="nucleotide sequence ID" value="XM_007928614.1"/>
</dbReference>
<keyword evidence="4" id="KW-1185">Reference proteome</keyword>
<dbReference type="HOGENOM" id="CLU_877519_0_0_1"/>
<gene>
    <name evidence="3" type="ORF">MYCFIDRAFT_175063</name>
</gene>
<proteinExistence type="predicted"/>
<keyword evidence="2" id="KW-0812">Transmembrane</keyword>
<accession>M3AGC5</accession>
<dbReference type="KEGG" id="pfj:MYCFIDRAFT_175063"/>
<reference evidence="3 4" key="1">
    <citation type="journal article" date="2012" name="PLoS Pathog.">
        <title>Diverse lifestyles and strategies of plant pathogenesis encoded in the genomes of eighteen Dothideomycetes fungi.</title>
        <authorList>
            <person name="Ohm R.A."/>
            <person name="Feau N."/>
            <person name="Henrissat B."/>
            <person name="Schoch C.L."/>
            <person name="Horwitz B.A."/>
            <person name="Barry K.W."/>
            <person name="Condon B.J."/>
            <person name="Copeland A.C."/>
            <person name="Dhillon B."/>
            <person name="Glaser F."/>
            <person name="Hesse C.N."/>
            <person name="Kosti I."/>
            <person name="LaButti K."/>
            <person name="Lindquist E.A."/>
            <person name="Lucas S."/>
            <person name="Salamov A.A."/>
            <person name="Bradshaw R.E."/>
            <person name="Ciuffetti L."/>
            <person name="Hamelin R.C."/>
            <person name="Kema G.H.J."/>
            <person name="Lawrence C."/>
            <person name="Scott J.A."/>
            <person name="Spatafora J.W."/>
            <person name="Turgeon B.G."/>
            <person name="de Wit P.J.G.M."/>
            <person name="Zhong S."/>
            <person name="Goodwin S.B."/>
            <person name="Grigoriev I.V."/>
        </authorList>
    </citation>
    <scope>NUCLEOTIDE SEQUENCE [LARGE SCALE GENOMIC DNA]</scope>
    <source>
        <strain evidence="3 4">CIRAD86</strain>
    </source>
</reference>
<keyword evidence="2" id="KW-0472">Membrane</keyword>
<dbReference type="EMBL" id="KB446558">
    <property type="protein sequence ID" value="EME83636.1"/>
    <property type="molecule type" value="Genomic_DNA"/>
</dbReference>
<evidence type="ECO:0000256" key="1">
    <source>
        <dbReference type="SAM" id="MobiDB-lite"/>
    </source>
</evidence>
<dbReference type="Proteomes" id="UP000016932">
    <property type="component" value="Unassembled WGS sequence"/>
</dbReference>
<feature type="transmembrane region" description="Helical" evidence="2">
    <location>
        <begin position="98"/>
        <end position="118"/>
    </location>
</feature>
<dbReference type="VEuPathDB" id="FungiDB:MYCFIDRAFT_175063"/>
<feature type="region of interest" description="Disordered" evidence="1">
    <location>
        <begin position="214"/>
        <end position="238"/>
    </location>
</feature>